<dbReference type="AlphaFoldDB" id="A0A831ZT64"/>
<dbReference type="InterPro" id="IPR028098">
    <property type="entry name" value="Glyco_trans_4-like_N"/>
</dbReference>
<sequence>MATMRVLHVGKYYPPYPGGMERFLGDLLGALAGRGLAGLALVHHHQARWDRHQPPQPHAPMVIRVPSYGQCFYTPISPLFPLAFKKVVADFNPDLIHMHLPNPSAFWALTIPEARRRPWVIHWHSDVVAPQGQPWMEGLYRVYRLAEKKLLAKACAVVVTSPPYLKTSKPLATWQSKTCVIPLGVDPARLPWPEAPVRNEARSLWGSEAFLRVLAVGRLSPYKGFQHLIAAAARVPFLRVLIVGAGPQAALLRSFIQRWKLADRVHLLGYRSDIQMQALMATCDLLCLPSTQRTEAFGLVLLEAMRYEKPALATSIPGSGVSWVVHHHETGWLVPPGDPEALAETLRGIGLQRTRLHAMGRKARERFDVAFHIDKVADRILSLYGAILGQLPNFVDSPGSVKP</sequence>
<proteinExistence type="predicted"/>
<name>A0A831ZT64_9BACT</name>
<keyword evidence="3" id="KW-0808">Transferase</keyword>
<feature type="domain" description="Glycosyl transferase family 1" evidence="1">
    <location>
        <begin position="213"/>
        <end position="366"/>
    </location>
</feature>
<dbReference type="PANTHER" id="PTHR45947">
    <property type="entry name" value="SULFOQUINOVOSYL TRANSFERASE SQD2"/>
    <property type="match status" value="1"/>
</dbReference>
<dbReference type="Pfam" id="PF00534">
    <property type="entry name" value="Glycos_transf_1"/>
    <property type="match status" value="1"/>
</dbReference>
<dbReference type="SUPFAM" id="SSF53756">
    <property type="entry name" value="UDP-Glycosyltransferase/glycogen phosphorylase"/>
    <property type="match status" value="1"/>
</dbReference>
<dbReference type="Pfam" id="PF13579">
    <property type="entry name" value="Glyco_trans_4_4"/>
    <property type="match status" value="1"/>
</dbReference>
<gene>
    <name evidence="3" type="ORF">ENS06_12750</name>
</gene>
<evidence type="ECO:0000259" key="2">
    <source>
        <dbReference type="Pfam" id="PF13579"/>
    </source>
</evidence>
<dbReference type="EMBL" id="DSTK01000037">
    <property type="protein sequence ID" value="HFK98174.1"/>
    <property type="molecule type" value="Genomic_DNA"/>
</dbReference>
<dbReference type="InterPro" id="IPR050194">
    <property type="entry name" value="Glycosyltransferase_grp1"/>
</dbReference>
<protein>
    <submittedName>
        <fullName evidence="3">Glycosyltransferase</fullName>
    </submittedName>
</protein>
<evidence type="ECO:0000259" key="1">
    <source>
        <dbReference type="Pfam" id="PF00534"/>
    </source>
</evidence>
<evidence type="ECO:0000313" key="3">
    <source>
        <dbReference type="EMBL" id="HFK98174.1"/>
    </source>
</evidence>
<dbReference type="GO" id="GO:0016757">
    <property type="term" value="F:glycosyltransferase activity"/>
    <property type="evidence" value="ECO:0007669"/>
    <property type="project" value="InterPro"/>
</dbReference>
<dbReference type="PANTHER" id="PTHR45947:SF3">
    <property type="entry name" value="SULFOQUINOVOSYL TRANSFERASE SQD2"/>
    <property type="match status" value="1"/>
</dbReference>
<comment type="caution">
    <text evidence="3">The sequence shown here is derived from an EMBL/GenBank/DDBJ whole genome shotgun (WGS) entry which is preliminary data.</text>
</comment>
<feature type="domain" description="Glycosyltransferase subfamily 4-like N-terminal" evidence="2">
    <location>
        <begin position="18"/>
        <end position="184"/>
    </location>
</feature>
<reference evidence="3" key="1">
    <citation type="journal article" date="2020" name="mSystems">
        <title>Genome- and Community-Level Interaction Insights into Carbon Utilization and Element Cycling Functions of Hydrothermarchaeota in Hydrothermal Sediment.</title>
        <authorList>
            <person name="Zhou Z."/>
            <person name="Liu Y."/>
            <person name="Xu W."/>
            <person name="Pan J."/>
            <person name="Luo Z.H."/>
            <person name="Li M."/>
        </authorList>
    </citation>
    <scope>NUCLEOTIDE SEQUENCE [LARGE SCALE GENOMIC DNA]</scope>
    <source>
        <strain evidence="3">SpSt-456</strain>
    </source>
</reference>
<dbReference type="Gene3D" id="3.40.50.2000">
    <property type="entry name" value="Glycogen Phosphorylase B"/>
    <property type="match status" value="2"/>
</dbReference>
<dbReference type="InterPro" id="IPR001296">
    <property type="entry name" value="Glyco_trans_1"/>
</dbReference>
<accession>A0A831ZT64</accession>
<organism evidence="3">
    <name type="scientific">Desulfacinum infernum</name>
    <dbReference type="NCBI Taxonomy" id="35837"/>
    <lineage>
        <taxon>Bacteria</taxon>
        <taxon>Pseudomonadati</taxon>
        <taxon>Thermodesulfobacteriota</taxon>
        <taxon>Syntrophobacteria</taxon>
        <taxon>Syntrophobacterales</taxon>
        <taxon>Syntrophobacteraceae</taxon>
        <taxon>Desulfacinum</taxon>
    </lineage>
</organism>